<dbReference type="Gene3D" id="3.40.50.1820">
    <property type="entry name" value="alpha/beta hydrolase"/>
    <property type="match status" value="1"/>
</dbReference>
<keyword evidence="3" id="KW-1185">Reference proteome</keyword>
<dbReference type="PANTHER" id="PTHR45856">
    <property type="entry name" value="ALPHA/BETA-HYDROLASES SUPERFAMILY PROTEIN"/>
    <property type="match status" value="1"/>
</dbReference>
<dbReference type="InterPro" id="IPR029058">
    <property type="entry name" value="AB_hydrolase_fold"/>
</dbReference>
<dbReference type="GO" id="GO:0016787">
    <property type="term" value="F:hydrolase activity"/>
    <property type="evidence" value="ECO:0007669"/>
    <property type="project" value="UniProtKB-KW"/>
</dbReference>
<name>A0ABW4XHM3_9GAMM</name>
<comment type="caution">
    <text evidence="2">The sequence shown here is derived from an EMBL/GenBank/DDBJ whole genome shotgun (WGS) entry which is preliminary data.</text>
</comment>
<evidence type="ECO:0000313" key="3">
    <source>
        <dbReference type="Proteomes" id="UP001597380"/>
    </source>
</evidence>
<protein>
    <submittedName>
        <fullName evidence="2">Lipase family protein</fullName>
        <ecNumber evidence="2">3.1.1.-</ecNumber>
    </submittedName>
</protein>
<accession>A0ABW4XHM3</accession>
<dbReference type="InterPro" id="IPR051218">
    <property type="entry name" value="Sec_MonoDiacylglyc_Lipase"/>
</dbReference>
<evidence type="ECO:0000313" key="2">
    <source>
        <dbReference type="EMBL" id="MFD2094557.1"/>
    </source>
</evidence>
<reference evidence="3" key="1">
    <citation type="journal article" date="2019" name="Int. J. Syst. Evol. Microbiol.">
        <title>The Global Catalogue of Microorganisms (GCM) 10K type strain sequencing project: providing services to taxonomists for standard genome sequencing and annotation.</title>
        <authorList>
            <consortium name="The Broad Institute Genomics Platform"/>
            <consortium name="The Broad Institute Genome Sequencing Center for Infectious Disease"/>
            <person name="Wu L."/>
            <person name="Ma J."/>
        </authorList>
    </citation>
    <scope>NUCLEOTIDE SEQUENCE [LARGE SCALE GENOMIC DNA]</scope>
    <source>
        <strain evidence="3">CGMCC 1.10992</strain>
    </source>
</reference>
<dbReference type="RefSeq" id="WP_345338722.1">
    <property type="nucleotide sequence ID" value="NZ_BAABLI010000007.1"/>
</dbReference>
<keyword evidence="2" id="KW-0378">Hydrolase</keyword>
<organism evidence="2 3">
    <name type="scientific">Corallincola platygyrae</name>
    <dbReference type="NCBI Taxonomy" id="1193278"/>
    <lineage>
        <taxon>Bacteria</taxon>
        <taxon>Pseudomonadati</taxon>
        <taxon>Pseudomonadota</taxon>
        <taxon>Gammaproteobacteria</taxon>
        <taxon>Alteromonadales</taxon>
        <taxon>Psychromonadaceae</taxon>
        <taxon>Corallincola</taxon>
    </lineage>
</organism>
<gene>
    <name evidence="2" type="ORF">ACFSJ3_01045</name>
</gene>
<dbReference type="Pfam" id="PF01764">
    <property type="entry name" value="Lipase_3"/>
    <property type="match status" value="1"/>
</dbReference>
<evidence type="ECO:0000259" key="1">
    <source>
        <dbReference type="Pfam" id="PF01764"/>
    </source>
</evidence>
<dbReference type="InterPro" id="IPR002921">
    <property type="entry name" value="Fungal_lipase-type"/>
</dbReference>
<dbReference type="EC" id="3.1.1.-" evidence="2"/>
<dbReference type="EMBL" id="JBHUHT010000004">
    <property type="protein sequence ID" value="MFD2094557.1"/>
    <property type="molecule type" value="Genomic_DNA"/>
</dbReference>
<proteinExistence type="predicted"/>
<dbReference type="CDD" id="cd00519">
    <property type="entry name" value="Lipase_3"/>
    <property type="match status" value="1"/>
</dbReference>
<sequence>MPVLSPRLASSLAVAAYDIRGPISETQRLPSLKRASRDFSFNLNSGVIEGTSGGYFWRQKTGFALIGKGVSPTYKNDHVIAIRGTATAADGITDISCRPTNGDNGSMVHVGFQRTLESIREDIASYLRKTDGGRGNGTIHCIGHSLGGAIASLVADWLKASPEFKTKVNVYTFGAPRVGLKDFAIKTSSRIDGIYRSVHGADPVPKIPVWPYYHAHINGKEYILDRTQGVDTSAHDKGRYMDNANHSSWDNMSTQQASNVQQRVVLNYQNRLQTTYSTHWADRIAAAIMTIMIDGGFSGFVTALQAGGAAIGTVYDAIAMTMAKIGQASSKLAEQIKGLLGHMLVFAGKGANITIELTEKFIRWVFKVTLGRLHKAAKQALNNQL</sequence>
<dbReference type="PANTHER" id="PTHR45856:SF24">
    <property type="entry name" value="FUNGAL LIPASE-LIKE DOMAIN-CONTAINING PROTEIN"/>
    <property type="match status" value="1"/>
</dbReference>
<feature type="domain" description="Fungal lipase-type" evidence="1">
    <location>
        <begin position="79"/>
        <end position="209"/>
    </location>
</feature>
<dbReference type="Proteomes" id="UP001597380">
    <property type="component" value="Unassembled WGS sequence"/>
</dbReference>
<dbReference type="SUPFAM" id="SSF53474">
    <property type="entry name" value="alpha/beta-Hydrolases"/>
    <property type="match status" value="1"/>
</dbReference>